<protein>
    <submittedName>
        <fullName evidence="2">Uncharacterized protein</fullName>
    </submittedName>
</protein>
<comment type="caution">
    <text evidence="2">The sequence shown here is derived from an EMBL/GenBank/DDBJ whole genome shotgun (WGS) entry which is preliminary data.</text>
</comment>
<gene>
    <name evidence="2" type="ORF">NEMBOFW57_010163</name>
</gene>
<reference evidence="2" key="1">
    <citation type="submission" date="2023-02" db="EMBL/GenBank/DDBJ databases">
        <authorList>
            <person name="Palmer J.M."/>
        </authorList>
    </citation>
    <scope>NUCLEOTIDE SEQUENCE</scope>
    <source>
        <strain evidence="2">FW57</strain>
    </source>
</reference>
<dbReference type="InterPro" id="IPR036259">
    <property type="entry name" value="MFS_trans_sf"/>
</dbReference>
<keyword evidence="1" id="KW-1133">Transmembrane helix</keyword>
<organism evidence="2 3">
    <name type="scientific">Staphylotrichum longicolle</name>
    <dbReference type="NCBI Taxonomy" id="669026"/>
    <lineage>
        <taxon>Eukaryota</taxon>
        <taxon>Fungi</taxon>
        <taxon>Dikarya</taxon>
        <taxon>Ascomycota</taxon>
        <taxon>Pezizomycotina</taxon>
        <taxon>Sordariomycetes</taxon>
        <taxon>Sordariomycetidae</taxon>
        <taxon>Sordariales</taxon>
        <taxon>Chaetomiaceae</taxon>
        <taxon>Staphylotrichum</taxon>
    </lineage>
</organism>
<sequence>MQLSGYSTDDSFKLQIVQQVISLVGNVMSWYLIYRVGRRGLTFSGLAVLTGETV</sequence>
<dbReference type="Gene3D" id="1.20.1250.20">
    <property type="entry name" value="MFS general substrate transporter like domains"/>
    <property type="match status" value="1"/>
</dbReference>
<dbReference type="Proteomes" id="UP001197093">
    <property type="component" value="Unassembled WGS sequence"/>
</dbReference>
<keyword evidence="3" id="KW-1185">Reference proteome</keyword>
<keyword evidence="1" id="KW-0472">Membrane</keyword>
<dbReference type="EMBL" id="JAHCVI010000005">
    <property type="protein sequence ID" value="KAG7285534.1"/>
    <property type="molecule type" value="Genomic_DNA"/>
</dbReference>
<evidence type="ECO:0000256" key="1">
    <source>
        <dbReference type="SAM" id="Phobius"/>
    </source>
</evidence>
<name>A0AAD4EQN8_9PEZI</name>
<dbReference type="AlphaFoldDB" id="A0AAD4EQN8"/>
<evidence type="ECO:0000313" key="2">
    <source>
        <dbReference type="EMBL" id="KAG7285534.1"/>
    </source>
</evidence>
<evidence type="ECO:0000313" key="3">
    <source>
        <dbReference type="Proteomes" id="UP001197093"/>
    </source>
</evidence>
<proteinExistence type="predicted"/>
<feature type="transmembrane region" description="Helical" evidence="1">
    <location>
        <begin position="16"/>
        <end position="34"/>
    </location>
</feature>
<keyword evidence="1" id="KW-0812">Transmembrane</keyword>
<accession>A0AAD4EQN8</accession>